<evidence type="ECO:0000256" key="1">
    <source>
        <dbReference type="SAM" id="SignalP"/>
    </source>
</evidence>
<gene>
    <name evidence="2" type="ORF">J2S41_005859</name>
</gene>
<protein>
    <recommendedName>
        <fullName evidence="4">Peptidase inhibitor family I36</fullName>
    </recommendedName>
</protein>
<feature type="chain" id="PRO_5042155659" description="Peptidase inhibitor family I36" evidence="1">
    <location>
        <begin position="37"/>
        <end position="182"/>
    </location>
</feature>
<dbReference type="Proteomes" id="UP001183643">
    <property type="component" value="Unassembled WGS sequence"/>
</dbReference>
<comment type="caution">
    <text evidence="2">The sequence shown here is derived from an EMBL/GenBank/DDBJ whole genome shotgun (WGS) entry which is preliminary data.</text>
</comment>
<sequence length="182" mass="18781">MTRSMGETTTRWMAAVAAAIVLVTGLIVTAASPASAAGADKAGFAGVSTTAVTAAAVGNCPRGYHCVYILDSFSSASHNYFNTDRDFSDDYFDRDNGNGAESDSVVDNNVRSAANSSSGGYESHFFYGSNPVVGVSTLVFCLNPNTQARGLWTDGTPGNGTGHGDEASSLLLRGRTSIDCLG</sequence>
<name>A0AAE3YW48_9ACTN</name>
<dbReference type="RefSeq" id="WP_310372405.1">
    <property type="nucleotide sequence ID" value="NZ_JAVDYB010000001.1"/>
</dbReference>
<accession>A0AAE3YW48</accession>
<keyword evidence="3" id="KW-1185">Reference proteome</keyword>
<feature type="signal peptide" evidence="1">
    <location>
        <begin position="1"/>
        <end position="36"/>
    </location>
</feature>
<organism evidence="2 3">
    <name type="scientific">Catenuloplanes atrovinosus</name>
    <dbReference type="NCBI Taxonomy" id="137266"/>
    <lineage>
        <taxon>Bacteria</taxon>
        <taxon>Bacillati</taxon>
        <taxon>Actinomycetota</taxon>
        <taxon>Actinomycetes</taxon>
        <taxon>Micromonosporales</taxon>
        <taxon>Micromonosporaceae</taxon>
        <taxon>Catenuloplanes</taxon>
    </lineage>
</organism>
<evidence type="ECO:0000313" key="2">
    <source>
        <dbReference type="EMBL" id="MDR7279081.1"/>
    </source>
</evidence>
<evidence type="ECO:0008006" key="4">
    <source>
        <dbReference type="Google" id="ProtNLM"/>
    </source>
</evidence>
<evidence type="ECO:0000313" key="3">
    <source>
        <dbReference type="Proteomes" id="UP001183643"/>
    </source>
</evidence>
<keyword evidence="1" id="KW-0732">Signal</keyword>
<reference evidence="2" key="1">
    <citation type="submission" date="2023-07" db="EMBL/GenBank/DDBJ databases">
        <title>Sequencing the genomes of 1000 actinobacteria strains.</title>
        <authorList>
            <person name="Klenk H.-P."/>
        </authorList>
    </citation>
    <scope>NUCLEOTIDE SEQUENCE</scope>
    <source>
        <strain evidence="2">DSM 44707</strain>
    </source>
</reference>
<dbReference type="EMBL" id="JAVDYB010000001">
    <property type="protein sequence ID" value="MDR7279081.1"/>
    <property type="molecule type" value="Genomic_DNA"/>
</dbReference>
<proteinExistence type="predicted"/>
<dbReference type="AlphaFoldDB" id="A0AAE3YW48"/>